<reference evidence="14 15" key="1">
    <citation type="submission" date="2024-11" db="EMBL/GenBank/DDBJ databases">
        <title>Adaptive evolution of stress response genes in parasites aligns with host niche diversity.</title>
        <authorList>
            <person name="Hahn C."/>
            <person name="Resl P."/>
        </authorList>
    </citation>
    <scope>NUCLEOTIDE SEQUENCE [LARGE SCALE GENOMIC DNA]</scope>
    <source>
        <strain evidence="14">EGGRZ-B1_66</strain>
        <tissue evidence="14">Body</tissue>
    </source>
</reference>
<proteinExistence type="inferred from homology"/>
<dbReference type="EC" id="2.5.1.25" evidence="2"/>
<dbReference type="GO" id="GO:0008033">
    <property type="term" value="P:tRNA processing"/>
    <property type="evidence" value="ECO:0007669"/>
    <property type="project" value="UniProtKB-KW"/>
</dbReference>
<evidence type="ECO:0000256" key="7">
    <source>
        <dbReference type="ARBA" id="ARBA00037050"/>
    </source>
</evidence>
<feature type="region of interest" description="Disordered" evidence="12">
    <location>
        <begin position="1"/>
        <end position="31"/>
    </location>
</feature>
<evidence type="ECO:0000256" key="1">
    <source>
        <dbReference type="ARBA" id="ARBA00004123"/>
    </source>
</evidence>
<evidence type="ECO:0000256" key="12">
    <source>
        <dbReference type="SAM" id="MobiDB-lite"/>
    </source>
</evidence>
<keyword evidence="6" id="KW-0539">Nucleus</keyword>
<comment type="catalytic activity">
    <reaction evidence="11">
        <text>a uridine in tRNA + S-adenosyl-L-methionine = a 3-[(3S)-3-amino-3-carboxypropyl]uridine in tRNA + S-methyl-5'-thioadenosine + H(+)</text>
        <dbReference type="Rhea" id="RHEA:62432"/>
        <dbReference type="Rhea" id="RHEA-COMP:13339"/>
        <dbReference type="Rhea" id="RHEA-COMP:16092"/>
        <dbReference type="ChEBI" id="CHEBI:15378"/>
        <dbReference type="ChEBI" id="CHEBI:17509"/>
        <dbReference type="ChEBI" id="CHEBI:59789"/>
        <dbReference type="ChEBI" id="CHEBI:65315"/>
        <dbReference type="ChEBI" id="CHEBI:82930"/>
        <dbReference type="EC" id="2.5.1.25"/>
    </reaction>
</comment>
<dbReference type="PANTHER" id="PTHR15627">
    <property type="entry name" value="NATURAL KILLER CELL-SPECIFIC ANTIGEN KLIP1"/>
    <property type="match status" value="1"/>
</dbReference>
<dbReference type="SMART" id="SM01144">
    <property type="entry name" value="DTW"/>
    <property type="match status" value="1"/>
</dbReference>
<dbReference type="Proteomes" id="UP001626550">
    <property type="component" value="Unassembled WGS sequence"/>
</dbReference>
<evidence type="ECO:0000256" key="4">
    <source>
        <dbReference type="ARBA" id="ARBA00022691"/>
    </source>
</evidence>
<evidence type="ECO:0000256" key="11">
    <source>
        <dbReference type="ARBA" id="ARBA00048718"/>
    </source>
</evidence>
<comment type="caution">
    <text evidence="14">The sequence shown here is derived from an EMBL/GenBank/DDBJ whole genome shotgun (WGS) entry which is preliminary data.</text>
</comment>
<evidence type="ECO:0000256" key="6">
    <source>
        <dbReference type="ARBA" id="ARBA00023242"/>
    </source>
</evidence>
<comment type="function">
    <text evidence="7">Catalyzes the formation of 3-(3-amino-3-carboxypropyl)uridine (acp3U) at position 20 in the D-loop of several cytoplasmic tRNAs (acp3U(20)).</text>
</comment>
<keyword evidence="3" id="KW-0808">Transferase</keyword>
<feature type="region of interest" description="Disordered" evidence="12">
    <location>
        <begin position="45"/>
        <end position="65"/>
    </location>
</feature>
<gene>
    <name evidence="14" type="primary">DTWD1</name>
    <name evidence="14" type="ORF">Ciccas_010257</name>
</gene>
<evidence type="ECO:0000256" key="9">
    <source>
        <dbReference type="ARBA" id="ARBA00039242"/>
    </source>
</evidence>
<comment type="similarity">
    <text evidence="8">Belongs to the TDD superfamily. DTWD1 family.</text>
</comment>
<dbReference type="Pfam" id="PF03942">
    <property type="entry name" value="DTW"/>
    <property type="match status" value="1"/>
</dbReference>
<keyword evidence="4" id="KW-0949">S-adenosyl-L-methionine</keyword>
<dbReference type="InterPro" id="IPR005636">
    <property type="entry name" value="DTW"/>
</dbReference>
<accession>A0ABD2PUL4</accession>
<comment type="subcellular location">
    <subcellularLocation>
        <location evidence="1">Nucleus</location>
    </subcellularLocation>
</comment>
<evidence type="ECO:0000313" key="15">
    <source>
        <dbReference type="Proteomes" id="UP001626550"/>
    </source>
</evidence>
<evidence type="ECO:0000256" key="5">
    <source>
        <dbReference type="ARBA" id="ARBA00022694"/>
    </source>
</evidence>
<protein>
    <recommendedName>
        <fullName evidence="9">tRNA-uridine aminocarboxypropyltransferase 1</fullName>
        <ecNumber evidence="2">2.5.1.25</ecNumber>
    </recommendedName>
    <alternativeName>
        <fullName evidence="10">DTW domain-containing protein 1</fullName>
    </alternativeName>
</protein>
<organism evidence="14 15">
    <name type="scientific">Cichlidogyrus casuarinus</name>
    <dbReference type="NCBI Taxonomy" id="1844966"/>
    <lineage>
        <taxon>Eukaryota</taxon>
        <taxon>Metazoa</taxon>
        <taxon>Spiralia</taxon>
        <taxon>Lophotrochozoa</taxon>
        <taxon>Platyhelminthes</taxon>
        <taxon>Monogenea</taxon>
        <taxon>Monopisthocotylea</taxon>
        <taxon>Dactylogyridea</taxon>
        <taxon>Ancyrocephalidae</taxon>
        <taxon>Cichlidogyrus</taxon>
    </lineage>
</organism>
<name>A0ABD2PUL4_9PLAT</name>
<sequence>MSKFSKSKPQGHKTRGNPKKKLKKKQNAMVKRSVEMLNKDITSFREKLTETHARTPAESSSTDKKIPEFKPVTFGHVNEAALEDSIKSIMSDWTYNYSKSTILVKAELSGLKISDNDFLAGNDRIECHKCKKSRKYICSECGIALVKENEKSRIPTIKLPFDFIILKDPKETCKKATSSHIRILCPSNSALFVYPVIPDLDPTKVASSPIHVDFLDGSQTLGEYEKLASVTNVVLIDATWKMVAHILKDSRLKGISTVQLLPHESHFWRYQKGNPKSYLSTVEAAYYFCLERWKIMETQPYDGSYDNLLFFFDFFLKHLTQTEPDVIAFKRRRVL</sequence>
<feature type="domain" description="DTW" evidence="13">
    <location>
        <begin position="134"/>
        <end position="324"/>
    </location>
</feature>
<feature type="compositionally biased region" description="Basic residues" evidence="12">
    <location>
        <begin position="1"/>
        <end position="26"/>
    </location>
</feature>
<dbReference type="GO" id="GO:0005634">
    <property type="term" value="C:nucleus"/>
    <property type="evidence" value="ECO:0007669"/>
    <property type="project" value="UniProtKB-SubCell"/>
</dbReference>
<evidence type="ECO:0000256" key="10">
    <source>
        <dbReference type="ARBA" id="ARBA00042508"/>
    </source>
</evidence>
<keyword evidence="5" id="KW-0819">tRNA processing</keyword>
<evidence type="ECO:0000259" key="13">
    <source>
        <dbReference type="SMART" id="SM01144"/>
    </source>
</evidence>
<evidence type="ECO:0000256" key="8">
    <source>
        <dbReference type="ARBA" id="ARBA00038290"/>
    </source>
</evidence>
<dbReference type="PANTHER" id="PTHR15627:SF8">
    <property type="entry name" value="TRNA-URIDINE AMINOCARBOXYPROPYLTRANSFERASE 1"/>
    <property type="match status" value="1"/>
</dbReference>
<evidence type="ECO:0000256" key="2">
    <source>
        <dbReference type="ARBA" id="ARBA00012386"/>
    </source>
</evidence>
<dbReference type="GO" id="GO:0016432">
    <property type="term" value="F:tRNA-uridine aminocarboxypropyltransferase activity"/>
    <property type="evidence" value="ECO:0007669"/>
    <property type="project" value="UniProtKB-EC"/>
</dbReference>
<keyword evidence="15" id="KW-1185">Reference proteome</keyword>
<dbReference type="AlphaFoldDB" id="A0ABD2PUL4"/>
<dbReference type="InterPro" id="IPR051521">
    <property type="entry name" value="tRNA_Mod/Golgi_Maint"/>
</dbReference>
<evidence type="ECO:0000256" key="3">
    <source>
        <dbReference type="ARBA" id="ARBA00022679"/>
    </source>
</evidence>
<dbReference type="EMBL" id="JBJKFK010002401">
    <property type="protein sequence ID" value="KAL3311162.1"/>
    <property type="molecule type" value="Genomic_DNA"/>
</dbReference>
<evidence type="ECO:0000313" key="14">
    <source>
        <dbReference type="EMBL" id="KAL3311162.1"/>
    </source>
</evidence>